<dbReference type="SUPFAM" id="SSF51735">
    <property type="entry name" value="NAD(P)-binding Rossmann-fold domains"/>
    <property type="match status" value="1"/>
</dbReference>
<dbReference type="GO" id="GO:0008270">
    <property type="term" value="F:zinc ion binding"/>
    <property type="evidence" value="ECO:0007669"/>
    <property type="project" value="InterPro"/>
</dbReference>
<dbReference type="InterPro" id="IPR002328">
    <property type="entry name" value="ADH_Zn_CS"/>
</dbReference>
<reference evidence="11" key="1">
    <citation type="journal article" date="2014" name="Int. J. Syst. Evol. Microbiol.">
        <title>Complete genome sequence of Corynebacterium casei LMG S-19264T (=DSM 44701T), isolated from a smear-ripened cheese.</title>
        <authorList>
            <consortium name="US DOE Joint Genome Institute (JGI-PGF)"/>
            <person name="Walter F."/>
            <person name="Albersmeier A."/>
            <person name="Kalinowski J."/>
            <person name="Ruckert C."/>
        </authorList>
    </citation>
    <scope>NUCLEOTIDE SEQUENCE</scope>
    <source>
        <strain evidence="11">CGMCC 4.3508</strain>
    </source>
</reference>
<comment type="cofactor">
    <cofactor evidence="1 9">
        <name>Zn(2+)</name>
        <dbReference type="ChEBI" id="CHEBI:29105"/>
    </cofactor>
</comment>
<dbReference type="RefSeq" id="WP_063001031.1">
    <property type="nucleotide sequence ID" value="NZ_BMMH01000039.1"/>
</dbReference>
<evidence type="ECO:0000256" key="2">
    <source>
        <dbReference type="ARBA" id="ARBA00008072"/>
    </source>
</evidence>
<name>A0A917RY25_9NOCA</name>
<evidence type="ECO:0000256" key="3">
    <source>
        <dbReference type="ARBA" id="ARBA00013190"/>
    </source>
</evidence>
<evidence type="ECO:0000256" key="9">
    <source>
        <dbReference type="RuleBase" id="RU361277"/>
    </source>
</evidence>
<evidence type="ECO:0000256" key="1">
    <source>
        <dbReference type="ARBA" id="ARBA00001947"/>
    </source>
</evidence>
<accession>A0A917RY25</accession>
<dbReference type="EMBL" id="BMMH01000039">
    <property type="protein sequence ID" value="GGL45487.1"/>
    <property type="molecule type" value="Genomic_DNA"/>
</dbReference>
<dbReference type="PANTHER" id="PTHR42940">
    <property type="entry name" value="ALCOHOL DEHYDROGENASE 1-RELATED"/>
    <property type="match status" value="1"/>
</dbReference>
<sequence length="346" mass="35679">MRALQLTEPGTLEIREVPTPEPGPGELLIRVGASGICHSDLHVLHLPFKVREEPLTLGHEIAGTIAAVGEQVGGRETGERGVVYLCWSCGHCPECASGNENVCRAAGRVAMPPCPGLGPDGGMAEYVAVPANSFVPIGEMDFVAAAPLADAALTSYHAIRGARDQLYPGATAVVIGAGGLGHVGIQILRAITPVRVIAVDTDPDKLELAAECGAHEGLAADAETAARILAMTGGRGAEAVFDFVGVDATAKLSVESVGPNGAYRMIGLGDGNPEITAGPAGGPGLPWGATVRKSYGGTKRDLIDSIALARDGRITAHTQQFPLDEGARAYELLEQGRIRGRAVLVP</sequence>
<comment type="similarity">
    <text evidence="2 9">Belongs to the zinc-containing alcohol dehydrogenase family.</text>
</comment>
<proteinExistence type="inferred from homology"/>
<dbReference type="InterPro" id="IPR013154">
    <property type="entry name" value="ADH-like_N"/>
</dbReference>
<keyword evidence="6" id="KW-0560">Oxidoreductase</keyword>
<gene>
    <name evidence="11" type="ORF">GCM10011588_70290</name>
</gene>
<keyword evidence="5 9" id="KW-0862">Zinc</keyword>
<dbReference type="EC" id="1.1.1.1" evidence="3"/>
<reference evidence="11" key="2">
    <citation type="submission" date="2020-09" db="EMBL/GenBank/DDBJ databases">
        <authorList>
            <person name="Sun Q."/>
            <person name="Zhou Y."/>
        </authorList>
    </citation>
    <scope>NUCLEOTIDE SEQUENCE</scope>
    <source>
        <strain evidence="11">CGMCC 4.3508</strain>
    </source>
</reference>
<comment type="caution">
    <text evidence="11">The sequence shown here is derived from an EMBL/GenBank/DDBJ whole genome shotgun (WGS) entry which is preliminary data.</text>
</comment>
<feature type="domain" description="Enoyl reductase (ER)" evidence="10">
    <location>
        <begin position="10"/>
        <end position="344"/>
    </location>
</feature>
<dbReference type="Gene3D" id="3.40.50.720">
    <property type="entry name" value="NAD(P)-binding Rossmann-like Domain"/>
    <property type="match status" value="1"/>
</dbReference>
<comment type="catalytic activity">
    <reaction evidence="8">
        <text>a primary alcohol + NAD(+) = an aldehyde + NADH + H(+)</text>
        <dbReference type="Rhea" id="RHEA:10736"/>
        <dbReference type="ChEBI" id="CHEBI:15378"/>
        <dbReference type="ChEBI" id="CHEBI:15734"/>
        <dbReference type="ChEBI" id="CHEBI:17478"/>
        <dbReference type="ChEBI" id="CHEBI:57540"/>
        <dbReference type="ChEBI" id="CHEBI:57945"/>
        <dbReference type="EC" id="1.1.1.1"/>
    </reaction>
</comment>
<evidence type="ECO:0000256" key="5">
    <source>
        <dbReference type="ARBA" id="ARBA00022833"/>
    </source>
</evidence>
<dbReference type="InterPro" id="IPR036291">
    <property type="entry name" value="NAD(P)-bd_dom_sf"/>
</dbReference>
<evidence type="ECO:0000256" key="7">
    <source>
        <dbReference type="ARBA" id="ARBA00049164"/>
    </source>
</evidence>
<dbReference type="CDD" id="cd05284">
    <property type="entry name" value="arabinose_DH_like"/>
    <property type="match status" value="1"/>
</dbReference>
<keyword evidence="4 9" id="KW-0479">Metal-binding</keyword>
<dbReference type="InterPro" id="IPR011032">
    <property type="entry name" value="GroES-like_sf"/>
</dbReference>
<dbReference type="PROSITE" id="PS00059">
    <property type="entry name" value="ADH_ZINC"/>
    <property type="match status" value="1"/>
</dbReference>
<dbReference type="InterPro" id="IPR013149">
    <property type="entry name" value="ADH-like_C"/>
</dbReference>
<dbReference type="InterPro" id="IPR020843">
    <property type="entry name" value="ER"/>
</dbReference>
<evidence type="ECO:0000256" key="4">
    <source>
        <dbReference type="ARBA" id="ARBA00022723"/>
    </source>
</evidence>
<dbReference type="Gene3D" id="3.90.180.10">
    <property type="entry name" value="Medium-chain alcohol dehydrogenases, catalytic domain"/>
    <property type="match status" value="1"/>
</dbReference>
<organism evidence="11 12">
    <name type="scientific">Nocardia jinanensis</name>
    <dbReference type="NCBI Taxonomy" id="382504"/>
    <lineage>
        <taxon>Bacteria</taxon>
        <taxon>Bacillati</taxon>
        <taxon>Actinomycetota</taxon>
        <taxon>Actinomycetes</taxon>
        <taxon>Mycobacteriales</taxon>
        <taxon>Nocardiaceae</taxon>
        <taxon>Nocardia</taxon>
    </lineage>
</organism>
<dbReference type="SUPFAM" id="SSF50129">
    <property type="entry name" value="GroES-like"/>
    <property type="match status" value="1"/>
</dbReference>
<dbReference type="SMART" id="SM00829">
    <property type="entry name" value="PKS_ER"/>
    <property type="match status" value="1"/>
</dbReference>
<keyword evidence="12" id="KW-1185">Reference proteome</keyword>
<evidence type="ECO:0000256" key="6">
    <source>
        <dbReference type="ARBA" id="ARBA00023002"/>
    </source>
</evidence>
<dbReference type="Pfam" id="PF00107">
    <property type="entry name" value="ADH_zinc_N"/>
    <property type="match status" value="1"/>
</dbReference>
<evidence type="ECO:0000313" key="11">
    <source>
        <dbReference type="EMBL" id="GGL45487.1"/>
    </source>
</evidence>
<dbReference type="GO" id="GO:0004022">
    <property type="term" value="F:alcohol dehydrogenase (NAD+) activity"/>
    <property type="evidence" value="ECO:0007669"/>
    <property type="project" value="UniProtKB-EC"/>
</dbReference>
<dbReference type="Pfam" id="PF08240">
    <property type="entry name" value="ADH_N"/>
    <property type="match status" value="1"/>
</dbReference>
<comment type="catalytic activity">
    <reaction evidence="7">
        <text>a secondary alcohol + NAD(+) = a ketone + NADH + H(+)</text>
        <dbReference type="Rhea" id="RHEA:10740"/>
        <dbReference type="ChEBI" id="CHEBI:15378"/>
        <dbReference type="ChEBI" id="CHEBI:17087"/>
        <dbReference type="ChEBI" id="CHEBI:35681"/>
        <dbReference type="ChEBI" id="CHEBI:57540"/>
        <dbReference type="ChEBI" id="CHEBI:57945"/>
        <dbReference type="EC" id="1.1.1.1"/>
    </reaction>
</comment>
<evidence type="ECO:0000313" key="12">
    <source>
        <dbReference type="Proteomes" id="UP000638263"/>
    </source>
</evidence>
<dbReference type="AlphaFoldDB" id="A0A917RY25"/>
<dbReference type="PANTHER" id="PTHR42940:SF8">
    <property type="entry name" value="VACUOLAR PROTEIN SORTING-ASSOCIATED PROTEIN 11"/>
    <property type="match status" value="1"/>
</dbReference>
<evidence type="ECO:0000259" key="10">
    <source>
        <dbReference type="SMART" id="SM00829"/>
    </source>
</evidence>
<evidence type="ECO:0000256" key="8">
    <source>
        <dbReference type="ARBA" id="ARBA00049243"/>
    </source>
</evidence>
<protein>
    <recommendedName>
        <fullName evidence="3">alcohol dehydrogenase</fullName>
        <ecNumber evidence="3">1.1.1.1</ecNumber>
    </recommendedName>
</protein>
<dbReference type="Proteomes" id="UP000638263">
    <property type="component" value="Unassembled WGS sequence"/>
</dbReference>